<dbReference type="AlphaFoldDB" id="A0A2I0WB36"/>
<reference evidence="3 4" key="1">
    <citation type="journal article" date="2016" name="Sci. Rep.">
        <title>The Dendrobium catenatum Lindl. genome sequence provides insights into polysaccharide synthase, floral development and adaptive evolution.</title>
        <authorList>
            <person name="Zhang G.Q."/>
            <person name="Xu Q."/>
            <person name="Bian C."/>
            <person name="Tsai W.C."/>
            <person name="Yeh C.M."/>
            <person name="Liu K.W."/>
            <person name="Yoshida K."/>
            <person name="Zhang L.S."/>
            <person name="Chang S.B."/>
            <person name="Chen F."/>
            <person name="Shi Y."/>
            <person name="Su Y.Y."/>
            <person name="Zhang Y.Q."/>
            <person name="Chen L.J."/>
            <person name="Yin Y."/>
            <person name="Lin M."/>
            <person name="Huang H."/>
            <person name="Deng H."/>
            <person name="Wang Z.W."/>
            <person name="Zhu S.L."/>
            <person name="Zhao X."/>
            <person name="Deng C."/>
            <person name="Niu S.C."/>
            <person name="Huang J."/>
            <person name="Wang M."/>
            <person name="Liu G.H."/>
            <person name="Yang H.J."/>
            <person name="Xiao X.J."/>
            <person name="Hsiao Y.Y."/>
            <person name="Wu W.L."/>
            <person name="Chen Y.Y."/>
            <person name="Mitsuda N."/>
            <person name="Ohme-Takagi M."/>
            <person name="Luo Y.B."/>
            <person name="Van de Peer Y."/>
            <person name="Liu Z.J."/>
        </authorList>
    </citation>
    <scope>NUCLEOTIDE SEQUENCE [LARGE SCALE GENOMIC DNA]</scope>
    <source>
        <tissue evidence="3">The whole plant</tissue>
    </source>
</reference>
<dbReference type="Proteomes" id="UP000233837">
    <property type="component" value="Unassembled WGS sequence"/>
</dbReference>
<feature type="signal peptide" evidence="2">
    <location>
        <begin position="1"/>
        <end position="15"/>
    </location>
</feature>
<evidence type="ECO:0000313" key="4">
    <source>
        <dbReference type="Proteomes" id="UP000233837"/>
    </source>
</evidence>
<keyword evidence="4" id="KW-1185">Reference proteome</keyword>
<gene>
    <name evidence="3" type="ORF">MA16_Dca027391</name>
</gene>
<name>A0A2I0WB36_9ASPA</name>
<reference evidence="3 4" key="2">
    <citation type="journal article" date="2017" name="Nature">
        <title>The Apostasia genome and the evolution of orchids.</title>
        <authorList>
            <person name="Zhang G.Q."/>
            <person name="Liu K.W."/>
            <person name="Li Z."/>
            <person name="Lohaus R."/>
            <person name="Hsiao Y.Y."/>
            <person name="Niu S.C."/>
            <person name="Wang J.Y."/>
            <person name="Lin Y.C."/>
            <person name="Xu Q."/>
            <person name="Chen L.J."/>
            <person name="Yoshida K."/>
            <person name="Fujiwara S."/>
            <person name="Wang Z.W."/>
            <person name="Zhang Y.Q."/>
            <person name="Mitsuda N."/>
            <person name="Wang M."/>
            <person name="Liu G.H."/>
            <person name="Pecoraro L."/>
            <person name="Huang H.X."/>
            <person name="Xiao X.J."/>
            <person name="Lin M."/>
            <person name="Wu X.Y."/>
            <person name="Wu W.L."/>
            <person name="Chen Y.Y."/>
            <person name="Chang S.B."/>
            <person name="Sakamoto S."/>
            <person name="Ohme-Takagi M."/>
            <person name="Yagi M."/>
            <person name="Zeng S.J."/>
            <person name="Shen C.Y."/>
            <person name="Yeh C.M."/>
            <person name="Luo Y.B."/>
            <person name="Tsai W.C."/>
            <person name="Van de Peer Y."/>
            <person name="Liu Z.J."/>
        </authorList>
    </citation>
    <scope>NUCLEOTIDE SEQUENCE [LARGE SCALE GENOMIC DNA]</scope>
    <source>
        <tissue evidence="3">The whole plant</tissue>
    </source>
</reference>
<sequence length="211" mass="23566">MIFFVSMLRVCPSVALLLGGVWEILSGCSLCMAVVSNGSVLFPGSRFMYNSSSKLCFISETLSRCYWIAFGGIEYIGKEEEKEEEEEEEEEEEKGCSKPLNWDPTTLNPPICSSGDQERLSTSLSFSQPFQLLQATWKHPRQPLRRSEPSNGPKFQPLDVACGKLSGEQRAKSFQGLYQAIRGVSELGFNWELNRGQSTSSESPQTVQSVR</sequence>
<feature type="region of interest" description="Disordered" evidence="1">
    <location>
        <begin position="138"/>
        <end position="157"/>
    </location>
</feature>
<feature type="chain" id="PRO_5014130791" evidence="2">
    <location>
        <begin position="16"/>
        <end position="211"/>
    </location>
</feature>
<proteinExistence type="predicted"/>
<dbReference type="EMBL" id="KZ502798">
    <property type="protein sequence ID" value="PKU72870.1"/>
    <property type="molecule type" value="Genomic_DNA"/>
</dbReference>
<evidence type="ECO:0000256" key="2">
    <source>
        <dbReference type="SAM" id="SignalP"/>
    </source>
</evidence>
<protein>
    <submittedName>
        <fullName evidence="3">Uncharacterized protein</fullName>
    </submittedName>
</protein>
<evidence type="ECO:0000313" key="3">
    <source>
        <dbReference type="EMBL" id="PKU72870.1"/>
    </source>
</evidence>
<feature type="region of interest" description="Disordered" evidence="1">
    <location>
        <begin position="79"/>
        <end position="118"/>
    </location>
</feature>
<evidence type="ECO:0000256" key="1">
    <source>
        <dbReference type="SAM" id="MobiDB-lite"/>
    </source>
</evidence>
<keyword evidence="2" id="KW-0732">Signal</keyword>
<accession>A0A2I0WB36</accession>
<organism evidence="3 4">
    <name type="scientific">Dendrobium catenatum</name>
    <dbReference type="NCBI Taxonomy" id="906689"/>
    <lineage>
        <taxon>Eukaryota</taxon>
        <taxon>Viridiplantae</taxon>
        <taxon>Streptophyta</taxon>
        <taxon>Embryophyta</taxon>
        <taxon>Tracheophyta</taxon>
        <taxon>Spermatophyta</taxon>
        <taxon>Magnoliopsida</taxon>
        <taxon>Liliopsida</taxon>
        <taxon>Asparagales</taxon>
        <taxon>Orchidaceae</taxon>
        <taxon>Epidendroideae</taxon>
        <taxon>Malaxideae</taxon>
        <taxon>Dendrobiinae</taxon>
        <taxon>Dendrobium</taxon>
    </lineage>
</organism>
<feature type="compositionally biased region" description="Acidic residues" evidence="1">
    <location>
        <begin position="81"/>
        <end position="93"/>
    </location>
</feature>